<keyword evidence="2" id="KW-1185">Reference proteome</keyword>
<accession>A0ACB8DXS8</accession>
<reference evidence="1" key="1">
    <citation type="submission" date="2020-05" db="EMBL/GenBank/DDBJ databases">
        <title>Large-scale comparative analyses of tick genomes elucidate their genetic diversity and vector capacities.</title>
        <authorList>
            <person name="Jia N."/>
            <person name="Wang J."/>
            <person name="Shi W."/>
            <person name="Du L."/>
            <person name="Sun Y."/>
            <person name="Zhan W."/>
            <person name="Jiang J."/>
            <person name="Wang Q."/>
            <person name="Zhang B."/>
            <person name="Ji P."/>
            <person name="Sakyi L.B."/>
            <person name="Cui X."/>
            <person name="Yuan T."/>
            <person name="Jiang B."/>
            <person name="Yang W."/>
            <person name="Lam T.T.-Y."/>
            <person name="Chang Q."/>
            <person name="Ding S."/>
            <person name="Wang X."/>
            <person name="Zhu J."/>
            <person name="Ruan X."/>
            <person name="Zhao L."/>
            <person name="Wei J."/>
            <person name="Que T."/>
            <person name="Du C."/>
            <person name="Cheng J."/>
            <person name="Dai P."/>
            <person name="Han X."/>
            <person name="Huang E."/>
            <person name="Gao Y."/>
            <person name="Liu J."/>
            <person name="Shao H."/>
            <person name="Ye R."/>
            <person name="Li L."/>
            <person name="Wei W."/>
            <person name="Wang X."/>
            <person name="Wang C."/>
            <person name="Yang T."/>
            <person name="Huo Q."/>
            <person name="Li W."/>
            <person name="Guo W."/>
            <person name="Chen H."/>
            <person name="Zhou L."/>
            <person name="Ni X."/>
            <person name="Tian J."/>
            <person name="Zhou Y."/>
            <person name="Sheng Y."/>
            <person name="Liu T."/>
            <person name="Pan Y."/>
            <person name="Xia L."/>
            <person name="Li J."/>
            <person name="Zhao F."/>
            <person name="Cao W."/>
        </authorList>
    </citation>
    <scope>NUCLEOTIDE SEQUENCE</scope>
    <source>
        <strain evidence="1">Dsil-2018</strain>
    </source>
</reference>
<organism evidence="1 2">
    <name type="scientific">Dermacentor silvarum</name>
    <name type="common">Tick</name>
    <dbReference type="NCBI Taxonomy" id="543639"/>
    <lineage>
        <taxon>Eukaryota</taxon>
        <taxon>Metazoa</taxon>
        <taxon>Ecdysozoa</taxon>
        <taxon>Arthropoda</taxon>
        <taxon>Chelicerata</taxon>
        <taxon>Arachnida</taxon>
        <taxon>Acari</taxon>
        <taxon>Parasitiformes</taxon>
        <taxon>Ixodida</taxon>
        <taxon>Ixodoidea</taxon>
        <taxon>Ixodidae</taxon>
        <taxon>Rhipicephalinae</taxon>
        <taxon>Dermacentor</taxon>
    </lineage>
</organism>
<protein>
    <submittedName>
        <fullName evidence="1">Uncharacterized protein</fullName>
    </submittedName>
</protein>
<evidence type="ECO:0000313" key="2">
    <source>
        <dbReference type="Proteomes" id="UP000821865"/>
    </source>
</evidence>
<name>A0ACB8DXS8_DERSI</name>
<comment type="caution">
    <text evidence="1">The sequence shown here is derived from an EMBL/GenBank/DDBJ whole genome shotgun (WGS) entry which is preliminary data.</text>
</comment>
<proteinExistence type="predicted"/>
<sequence length="156" mass="18156">MAEDRQPRDELSLQSVLRRQTDAHMNIYEHRVASFTNWPLPADATCTPARMAEAGFYHCPMEDAPDLVRCYVCLKEMSDWNPTDDPRSEHARSTNCEYLNLGKKPQELTAKEFLALEAARCKNKARKFLVMQEEELHRGVSDAMRELEKLRSQRRN</sequence>
<dbReference type="Proteomes" id="UP000821865">
    <property type="component" value="Chromosome 1"/>
</dbReference>
<gene>
    <name evidence="1" type="ORF">HPB49_008095</name>
</gene>
<evidence type="ECO:0000313" key="1">
    <source>
        <dbReference type="EMBL" id="KAH7979091.1"/>
    </source>
</evidence>
<dbReference type="EMBL" id="CM023470">
    <property type="protein sequence ID" value="KAH7979091.1"/>
    <property type="molecule type" value="Genomic_DNA"/>
</dbReference>